<gene>
    <name evidence="2" type="ORF">K458DRAFT_466715</name>
</gene>
<feature type="region of interest" description="Disordered" evidence="1">
    <location>
        <begin position="155"/>
        <end position="180"/>
    </location>
</feature>
<evidence type="ECO:0000313" key="3">
    <source>
        <dbReference type="Proteomes" id="UP000799291"/>
    </source>
</evidence>
<keyword evidence="3" id="KW-1185">Reference proteome</keyword>
<evidence type="ECO:0000256" key="1">
    <source>
        <dbReference type="SAM" id="MobiDB-lite"/>
    </source>
</evidence>
<sequence>SVFYRSNTFIATHAKFNGLEKPQLAGAANWHVRLGSRASMIKKLVIDMSPIRALDLIKDLYWCPFFVDHAIGYDFPAIAFFVDIGPLAKAFWRCDSDLEIEFDHQVTQHNYIYTRSIPGFKTDRNTTSNTALTAILRSLREDKLSMKRVLFNNQTHRRRRRREPGFRLPYKDLGEGKAGR</sequence>
<reference evidence="2" key="1">
    <citation type="journal article" date="2020" name="Stud. Mycol.">
        <title>101 Dothideomycetes genomes: a test case for predicting lifestyles and emergence of pathogens.</title>
        <authorList>
            <person name="Haridas S."/>
            <person name="Albert R."/>
            <person name="Binder M."/>
            <person name="Bloem J."/>
            <person name="Labutti K."/>
            <person name="Salamov A."/>
            <person name="Andreopoulos B."/>
            <person name="Baker S."/>
            <person name="Barry K."/>
            <person name="Bills G."/>
            <person name="Bluhm B."/>
            <person name="Cannon C."/>
            <person name="Castanera R."/>
            <person name="Culley D."/>
            <person name="Daum C."/>
            <person name="Ezra D."/>
            <person name="Gonzalez J."/>
            <person name="Henrissat B."/>
            <person name="Kuo A."/>
            <person name="Liang C."/>
            <person name="Lipzen A."/>
            <person name="Lutzoni F."/>
            <person name="Magnuson J."/>
            <person name="Mondo S."/>
            <person name="Nolan M."/>
            <person name="Ohm R."/>
            <person name="Pangilinan J."/>
            <person name="Park H.-J."/>
            <person name="Ramirez L."/>
            <person name="Alfaro M."/>
            <person name="Sun H."/>
            <person name="Tritt A."/>
            <person name="Yoshinaga Y."/>
            <person name="Zwiers L.-H."/>
            <person name="Turgeon B."/>
            <person name="Goodwin S."/>
            <person name="Spatafora J."/>
            <person name="Crous P."/>
            <person name="Grigoriev I."/>
        </authorList>
    </citation>
    <scope>NUCLEOTIDE SEQUENCE</scope>
    <source>
        <strain evidence="2">CBS 122367</strain>
    </source>
</reference>
<dbReference type="Proteomes" id="UP000799291">
    <property type="component" value="Unassembled WGS sequence"/>
</dbReference>
<dbReference type="OrthoDB" id="3673741at2759"/>
<feature type="compositionally biased region" description="Basic and acidic residues" evidence="1">
    <location>
        <begin position="163"/>
        <end position="180"/>
    </location>
</feature>
<protein>
    <submittedName>
        <fullName evidence="2">Uncharacterized protein</fullName>
    </submittedName>
</protein>
<proteinExistence type="predicted"/>
<evidence type="ECO:0000313" key="2">
    <source>
        <dbReference type="EMBL" id="KAF2677017.1"/>
    </source>
</evidence>
<feature type="non-terminal residue" evidence="2">
    <location>
        <position position="1"/>
    </location>
</feature>
<dbReference type="EMBL" id="MU005626">
    <property type="protein sequence ID" value="KAF2677017.1"/>
    <property type="molecule type" value="Genomic_DNA"/>
</dbReference>
<name>A0A6G1IFK8_9PLEO</name>
<dbReference type="AlphaFoldDB" id="A0A6G1IFK8"/>
<feature type="non-terminal residue" evidence="2">
    <location>
        <position position="180"/>
    </location>
</feature>
<organism evidence="2 3">
    <name type="scientific">Lentithecium fluviatile CBS 122367</name>
    <dbReference type="NCBI Taxonomy" id="1168545"/>
    <lineage>
        <taxon>Eukaryota</taxon>
        <taxon>Fungi</taxon>
        <taxon>Dikarya</taxon>
        <taxon>Ascomycota</taxon>
        <taxon>Pezizomycotina</taxon>
        <taxon>Dothideomycetes</taxon>
        <taxon>Pleosporomycetidae</taxon>
        <taxon>Pleosporales</taxon>
        <taxon>Massarineae</taxon>
        <taxon>Lentitheciaceae</taxon>
        <taxon>Lentithecium</taxon>
    </lineage>
</organism>
<accession>A0A6G1IFK8</accession>